<gene>
    <name evidence="3" type="ORF">CJP74_01030</name>
</gene>
<dbReference type="OrthoDB" id="6708821at2"/>
<feature type="chain" id="PRO_5017245438" evidence="2">
    <location>
        <begin position="26"/>
        <end position="595"/>
    </location>
</feature>
<dbReference type="PROSITE" id="PS51257">
    <property type="entry name" value="PROKAR_LIPOPROTEIN"/>
    <property type="match status" value="1"/>
</dbReference>
<keyword evidence="2" id="KW-0732">Signal</keyword>
<dbReference type="PANTHER" id="PTHR38038:SF1">
    <property type="entry name" value="PENICILLIN-BINDING PROTEIN ACTIVATOR LPOA"/>
    <property type="match status" value="1"/>
</dbReference>
<dbReference type="Gene3D" id="1.25.40.650">
    <property type="match status" value="1"/>
</dbReference>
<accession>A0A3A1YBV7</accession>
<evidence type="ECO:0000313" key="3">
    <source>
        <dbReference type="EMBL" id="RIY33694.1"/>
    </source>
</evidence>
<dbReference type="InterPro" id="IPR028082">
    <property type="entry name" value="Peripla_BP_I"/>
</dbReference>
<dbReference type="AlphaFoldDB" id="A0A3A1YBV7"/>
<organism evidence="3 4">
    <name type="scientific">Psittacicella melopsittaci</name>
    <dbReference type="NCBI Taxonomy" id="2028576"/>
    <lineage>
        <taxon>Bacteria</taxon>
        <taxon>Pseudomonadati</taxon>
        <taxon>Pseudomonadota</taxon>
        <taxon>Gammaproteobacteria</taxon>
        <taxon>Pasteurellales</taxon>
        <taxon>Psittacicellaceae</taxon>
        <taxon>Psittacicella</taxon>
    </lineage>
</organism>
<dbReference type="Gene3D" id="3.40.50.2300">
    <property type="match status" value="2"/>
</dbReference>
<dbReference type="RefSeq" id="WP_119496421.1">
    <property type="nucleotide sequence ID" value="NZ_NRJH01000011.1"/>
</dbReference>
<proteinExistence type="predicted"/>
<keyword evidence="4" id="KW-1185">Reference proteome</keyword>
<keyword evidence="1" id="KW-0472">Membrane</keyword>
<reference evidence="3 4" key="1">
    <citation type="submission" date="2017-08" db="EMBL/GenBank/DDBJ databases">
        <title>Reclassification of Bisgaard taxon 37 and 44.</title>
        <authorList>
            <person name="Christensen H."/>
        </authorList>
    </citation>
    <scope>NUCLEOTIDE SEQUENCE [LARGE SCALE GENOMIC DNA]</scope>
    <source>
        <strain evidence="3 4">B96_4</strain>
    </source>
</reference>
<dbReference type="CDD" id="cd06339">
    <property type="entry name" value="PBP1_YraM_LppC_lipoprotein-like"/>
    <property type="match status" value="1"/>
</dbReference>
<evidence type="ECO:0000256" key="1">
    <source>
        <dbReference type="ARBA" id="ARBA00023136"/>
    </source>
</evidence>
<evidence type="ECO:0000256" key="2">
    <source>
        <dbReference type="SAM" id="SignalP"/>
    </source>
</evidence>
<name>A0A3A1YBV7_9GAMM</name>
<dbReference type="GO" id="GO:0030234">
    <property type="term" value="F:enzyme regulator activity"/>
    <property type="evidence" value="ECO:0007669"/>
    <property type="project" value="TreeGrafter"/>
</dbReference>
<feature type="signal peptide" evidence="2">
    <location>
        <begin position="1"/>
        <end position="25"/>
    </location>
</feature>
<dbReference type="EMBL" id="NRJH01000011">
    <property type="protein sequence ID" value="RIY33694.1"/>
    <property type="molecule type" value="Genomic_DNA"/>
</dbReference>
<sequence length="595" mass="64494">MNNSLKYVNLAALALALASCTTSFNIGGGSQSSSESQTTASYSSLTESEKALVAQIQQSNNISTDRLVSIYNSSSNAYVRNEVILQLVARLTNENKYEAAKYYLKNFATSTDARQNSQYNYLATRLGQLTNDQELINNTPNVDLSQISINQKLSAAQVEIVKAFSNSQYDLGLDTANSVFSSLNTADQQTLIDSTLSQLTRIPVTTLSNLTTTASSPTNAAWYSLAQIAVENSNNADELARAYNNWANTYSGTNNPAINTKPSLFKQSQSAAASNYNNVTVLLPLTGTYSPLAEAVRQGINTANKEAGNRVRVSYVDTTTTPATQAVQDADGKADIILGPLLRDDVVAVNQLRLTTPEIMLTSVGSYNIGACYYSMGIEDQASTIANVMNQLKVNNPVIFSDGTSSSVRAASEFARNWLTLKQQNVTVITFNDGDLTQNVKNLLARTPKPDAVLFLGSAEQLVTFNSTLSFEDPDNTIKTFATYRTNDESLTPAKLADLKNTYFTESSVIAEAKSSLGRAASSALDTNNYNAKRLFAFGYDAFKLAQNYSALRSVNNFTVDGATGKIIITPGRNCIVSNYYNVYQVVNGEFVKIN</sequence>
<dbReference type="Pfam" id="PF04348">
    <property type="entry name" value="LppC"/>
    <property type="match status" value="1"/>
</dbReference>
<comment type="caution">
    <text evidence="3">The sequence shown here is derived from an EMBL/GenBank/DDBJ whole genome shotgun (WGS) entry which is preliminary data.</text>
</comment>
<dbReference type="GO" id="GO:0009252">
    <property type="term" value="P:peptidoglycan biosynthetic process"/>
    <property type="evidence" value="ECO:0007669"/>
    <property type="project" value="TreeGrafter"/>
</dbReference>
<dbReference type="InterPro" id="IPR007443">
    <property type="entry name" value="LpoA"/>
</dbReference>
<dbReference type="PANTHER" id="PTHR38038">
    <property type="entry name" value="PENICILLIN-BINDING PROTEIN ACTIVATOR LPOA"/>
    <property type="match status" value="1"/>
</dbReference>
<dbReference type="GO" id="GO:0031241">
    <property type="term" value="C:periplasmic side of cell outer membrane"/>
    <property type="evidence" value="ECO:0007669"/>
    <property type="project" value="TreeGrafter"/>
</dbReference>
<dbReference type="SUPFAM" id="SSF53822">
    <property type="entry name" value="Periplasmic binding protein-like I"/>
    <property type="match status" value="1"/>
</dbReference>
<dbReference type="Proteomes" id="UP000266258">
    <property type="component" value="Unassembled WGS sequence"/>
</dbReference>
<evidence type="ECO:0000313" key="4">
    <source>
        <dbReference type="Proteomes" id="UP000266258"/>
    </source>
</evidence>
<protein>
    <submittedName>
        <fullName evidence="3">Uncharacterized protein</fullName>
    </submittedName>
</protein>